<accession>A0A7E4VG20</accession>
<proteinExistence type="predicted"/>
<reference evidence="1" key="1">
    <citation type="journal article" date="2013" name="Genetics">
        <title>The draft genome and transcriptome of Panagrellus redivivus are shaped by the harsh demands of a free-living lifestyle.</title>
        <authorList>
            <person name="Srinivasan J."/>
            <person name="Dillman A.R."/>
            <person name="Macchietto M.G."/>
            <person name="Heikkinen L."/>
            <person name="Lakso M."/>
            <person name="Fracchia K.M."/>
            <person name="Antoshechkin I."/>
            <person name="Mortazavi A."/>
            <person name="Wong G."/>
            <person name="Sternberg P.W."/>
        </authorList>
    </citation>
    <scope>NUCLEOTIDE SEQUENCE [LARGE SCALE GENOMIC DNA]</scope>
    <source>
        <strain evidence="1">MT8872</strain>
    </source>
</reference>
<organism evidence="1 2">
    <name type="scientific">Panagrellus redivivus</name>
    <name type="common">Microworm</name>
    <dbReference type="NCBI Taxonomy" id="6233"/>
    <lineage>
        <taxon>Eukaryota</taxon>
        <taxon>Metazoa</taxon>
        <taxon>Ecdysozoa</taxon>
        <taxon>Nematoda</taxon>
        <taxon>Chromadorea</taxon>
        <taxon>Rhabditida</taxon>
        <taxon>Tylenchina</taxon>
        <taxon>Panagrolaimomorpha</taxon>
        <taxon>Panagrolaimoidea</taxon>
        <taxon>Panagrolaimidae</taxon>
        <taxon>Panagrellus</taxon>
    </lineage>
</organism>
<name>A0A7E4VG20_PANRE</name>
<sequence length="189" mass="21567">MTCVDTTLGFVQYDRGYHVLGTHCYGFVDSFKINRIPACFRKSESGIQLKSHSMVTTFINDDSVTISSNYRTCIIKCVSFRVNLPHKTEITNLNRAPDWPSAVDYSLYQTEILKGLFIVNHYIRTTRSFSNPLFDLLDRPNRDTPSHLKAQQTLMDTFMCIYARTHRQGIALLNVNNVPRALVADAIPL</sequence>
<evidence type="ECO:0000313" key="2">
    <source>
        <dbReference type="WBParaSite" id="Pan_g19979.t1"/>
    </source>
</evidence>
<evidence type="ECO:0000313" key="1">
    <source>
        <dbReference type="Proteomes" id="UP000492821"/>
    </source>
</evidence>
<dbReference type="Proteomes" id="UP000492821">
    <property type="component" value="Unassembled WGS sequence"/>
</dbReference>
<reference evidence="2" key="2">
    <citation type="submission" date="2020-10" db="UniProtKB">
        <authorList>
            <consortium name="WormBaseParasite"/>
        </authorList>
    </citation>
    <scope>IDENTIFICATION</scope>
</reference>
<dbReference type="AlphaFoldDB" id="A0A7E4VG20"/>
<protein>
    <submittedName>
        <fullName evidence="2">DUF4915 domain-containing protein</fullName>
    </submittedName>
</protein>
<keyword evidence="1" id="KW-1185">Reference proteome</keyword>
<dbReference type="WBParaSite" id="Pan_g19979.t1">
    <property type="protein sequence ID" value="Pan_g19979.t1"/>
    <property type="gene ID" value="Pan_g19979"/>
</dbReference>